<dbReference type="Pfam" id="PF00015">
    <property type="entry name" value="MCPsignal"/>
    <property type="match status" value="1"/>
</dbReference>
<name>A0A7X4HFR2_9BURK</name>
<dbReference type="InterPro" id="IPR004090">
    <property type="entry name" value="Chemotax_Me-accpt_rcpt"/>
</dbReference>
<dbReference type="FunFam" id="1.10.287.950:FF:000001">
    <property type="entry name" value="Methyl-accepting chemotaxis sensory transducer"/>
    <property type="match status" value="1"/>
</dbReference>
<dbReference type="PROSITE" id="PS50885">
    <property type="entry name" value="HAMP"/>
    <property type="match status" value="1"/>
</dbReference>
<dbReference type="GO" id="GO:0007165">
    <property type="term" value="P:signal transduction"/>
    <property type="evidence" value="ECO:0007669"/>
    <property type="project" value="UniProtKB-KW"/>
</dbReference>
<dbReference type="InterPro" id="IPR024478">
    <property type="entry name" value="HlyB_4HB_MCP"/>
</dbReference>
<dbReference type="CDD" id="cd06225">
    <property type="entry name" value="HAMP"/>
    <property type="match status" value="1"/>
</dbReference>
<dbReference type="GO" id="GO:0004888">
    <property type="term" value="F:transmembrane signaling receptor activity"/>
    <property type="evidence" value="ECO:0007669"/>
    <property type="project" value="InterPro"/>
</dbReference>
<evidence type="ECO:0000256" key="4">
    <source>
        <dbReference type="PROSITE-ProRule" id="PRU00284"/>
    </source>
</evidence>
<dbReference type="PANTHER" id="PTHR43531:SF14">
    <property type="entry name" value="METHYL-ACCEPTING CHEMOTAXIS PROTEIN I-RELATED"/>
    <property type="match status" value="1"/>
</dbReference>
<dbReference type="CDD" id="cd19411">
    <property type="entry name" value="MCP2201-like_sensor"/>
    <property type="match status" value="1"/>
</dbReference>
<keyword evidence="4" id="KW-0807">Transducer</keyword>
<evidence type="ECO:0000313" key="8">
    <source>
        <dbReference type="EMBL" id="MYN09712.1"/>
    </source>
</evidence>
<feature type="domain" description="HAMP" evidence="7">
    <location>
        <begin position="212"/>
        <end position="264"/>
    </location>
</feature>
<evidence type="ECO:0000259" key="7">
    <source>
        <dbReference type="PROSITE" id="PS50885"/>
    </source>
</evidence>
<dbReference type="InterPro" id="IPR003660">
    <property type="entry name" value="HAMP_dom"/>
</dbReference>
<sequence length="531" mass="55625">MKLANLNIGARLGLGFGMVLLLMAVLIGIGLQRLAQIGDLNATMVDQDWRKADAAAIIAATTRANSALVLEMFIATDKAAEARILEQIDGNKKIISAELEVLDKLVFRDEGKTLLAAIKTQRAQYVQSFSKVAKMLADGQRDEAAQFMRSDTLPALGSLQNSVKQLNDLQRGIVVEHSGLVKDNISMAGRMMAGLGALALLLGVAFAWRVTRSITAPIGHALQVARAVAAGDLTSQIKADTRCEAGQLLGALGEMNSSLARIVGEVRNGTGAIASASSQIASGNMDLSSRTEAQASALEQTASSMIELTTTVRNNSDNARQANELARSASAVAQRGGSVVSQVVDTMGSINASSRKIVDIIAVIDGIAFQTNILALNAAVEAARAGEQGRGFAVVASEVRNLAQRSASAAKEIKELIADSVEKVDVGAKLVEQAGSTMDEVVASVQRVSDIVGEITLANNEQTDGIEQINVAISQMDQTTQQNAALVEEAAAAAAAMQDQAGALKDVVSQFRLAEGPAQARHRPAPRRLAA</sequence>
<dbReference type="CDD" id="cd11386">
    <property type="entry name" value="MCP_signal"/>
    <property type="match status" value="1"/>
</dbReference>
<keyword evidence="5" id="KW-1133">Transmembrane helix</keyword>
<accession>A0A7X4HFR2</accession>
<dbReference type="SMART" id="SM00304">
    <property type="entry name" value="HAMP"/>
    <property type="match status" value="1"/>
</dbReference>
<comment type="caution">
    <text evidence="8">The sequence shown here is derived from an EMBL/GenBank/DDBJ whole genome shotgun (WGS) entry which is preliminary data.</text>
</comment>
<dbReference type="EMBL" id="WWCU01000026">
    <property type="protein sequence ID" value="MYN09712.1"/>
    <property type="molecule type" value="Genomic_DNA"/>
</dbReference>
<evidence type="ECO:0000256" key="2">
    <source>
        <dbReference type="ARBA" id="ARBA00022481"/>
    </source>
</evidence>
<organism evidence="8 9">
    <name type="scientific">Pseudoduganella aquatica</name>
    <dbReference type="NCBI Taxonomy" id="2660641"/>
    <lineage>
        <taxon>Bacteria</taxon>
        <taxon>Pseudomonadati</taxon>
        <taxon>Pseudomonadota</taxon>
        <taxon>Betaproteobacteria</taxon>
        <taxon>Burkholderiales</taxon>
        <taxon>Oxalobacteraceae</taxon>
        <taxon>Telluria group</taxon>
        <taxon>Pseudoduganella</taxon>
    </lineage>
</organism>
<dbReference type="GO" id="GO:0006935">
    <property type="term" value="P:chemotaxis"/>
    <property type="evidence" value="ECO:0007669"/>
    <property type="project" value="InterPro"/>
</dbReference>
<evidence type="ECO:0000256" key="5">
    <source>
        <dbReference type="SAM" id="Phobius"/>
    </source>
</evidence>
<dbReference type="Proteomes" id="UP000450676">
    <property type="component" value="Unassembled WGS sequence"/>
</dbReference>
<keyword evidence="5" id="KW-0812">Transmembrane</keyword>
<evidence type="ECO:0000259" key="6">
    <source>
        <dbReference type="PROSITE" id="PS50111"/>
    </source>
</evidence>
<dbReference type="PANTHER" id="PTHR43531">
    <property type="entry name" value="PROTEIN ICFG"/>
    <property type="match status" value="1"/>
</dbReference>
<evidence type="ECO:0000313" key="9">
    <source>
        <dbReference type="Proteomes" id="UP000450676"/>
    </source>
</evidence>
<dbReference type="AlphaFoldDB" id="A0A7X4HFR2"/>
<protein>
    <submittedName>
        <fullName evidence="8">HAMP domain-containing protein</fullName>
    </submittedName>
</protein>
<reference evidence="8 9" key="1">
    <citation type="submission" date="2019-12" db="EMBL/GenBank/DDBJ databases">
        <title>Novel species isolated from a subtropical stream in China.</title>
        <authorList>
            <person name="Lu H."/>
        </authorList>
    </citation>
    <scope>NUCLEOTIDE SEQUENCE [LARGE SCALE GENOMIC DNA]</scope>
    <source>
        <strain evidence="8 9">FT127W</strain>
    </source>
</reference>
<dbReference type="InterPro" id="IPR051310">
    <property type="entry name" value="MCP_chemotaxis"/>
</dbReference>
<dbReference type="InterPro" id="IPR004089">
    <property type="entry name" value="MCPsignal_dom"/>
</dbReference>
<gene>
    <name evidence="8" type="ORF">GTP77_20530</name>
</gene>
<comment type="subcellular location">
    <subcellularLocation>
        <location evidence="1">Membrane</location>
    </subcellularLocation>
</comment>
<dbReference type="Gene3D" id="1.10.287.950">
    <property type="entry name" value="Methyl-accepting chemotaxis protein"/>
    <property type="match status" value="1"/>
</dbReference>
<evidence type="ECO:0000256" key="3">
    <source>
        <dbReference type="ARBA" id="ARBA00029447"/>
    </source>
</evidence>
<dbReference type="GO" id="GO:0005886">
    <property type="term" value="C:plasma membrane"/>
    <property type="evidence" value="ECO:0007669"/>
    <property type="project" value="TreeGrafter"/>
</dbReference>
<dbReference type="PRINTS" id="PR00260">
    <property type="entry name" value="CHEMTRNSDUCR"/>
</dbReference>
<comment type="similarity">
    <text evidence="3">Belongs to the methyl-accepting chemotaxis (MCP) protein family.</text>
</comment>
<keyword evidence="2" id="KW-0488">Methylation</keyword>
<keyword evidence="5" id="KW-0472">Membrane</keyword>
<dbReference type="Pfam" id="PF00672">
    <property type="entry name" value="HAMP"/>
    <property type="match status" value="1"/>
</dbReference>
<evidence type="ECO:0000256" key="1">
    <source>
        <dbReference type="ARBA" id="ARBA00004370"/>
    </source>
</evidence>
<feature type="transmembrane region" description="Helical" evidence="5">
    <location>
        <begin position="12"/>
        <end position="31"/>
    </location>
</feature>
<keyword evidence="9" id="KW-1185">Reference proteome</keyword>
<dbReference type="InterPro" id="IPR047347">
    <property type="entry name" value="YvaQ-like_sensor"/>
</dbReference>
<proteinExistence type="inferred from homology"/>
<dbReference type="SUPFAM" id="SSF58104">
    <property type="entry name" value="Methyl-accepting chemotaxis protein (MCP) signaling domain"/>
    <property type="match status" value="1"/>
</dbReference>
<feature type="domain" description="Methyl-accepting transducer" evidence="6">
    <location>
        <begin position="269"/>
        <end position="498"/>
    </location>
</feature>
<dbReference type="PROSITE" id="PS50111">
    <property type="entry name" value="CHEMOTAXIS_TRANSDUC_2"/>
    <property type="match status" value="1"/>
</dbReference>
<dbReference type="RefSeq" id="WP_161074009.1">
    <property type="nucleotide sequence ID" value="NZ_CP086370.1"/>
</dbReference>
<dbReference type="Pfam" id="PF12729">
    <property type="entry name" value="4HB_MCP_1"/>
    <property type="match status" value="1"/>
</dbReference>
<dbReference type="SMART" id="SM00283">
    <property type="entry name" value="MA"/>
    <property type="match status" value="1"/>
</dbReference>